<gene>
    <name evidence="2" type="ORF">BU26DRAFT_225408</name>
</gene>
<name>A0A6A6ISU5_9PLEO</name>
<sequence>MFYIERASERAQAPTSSTARLVSDRWSSMDAWMNAMAQYLRLSSSVCSPPSLLLFGALFVWRRLLLLSSGDYMRLRCLVSSRLACLFAYCTYTPTRRYIIYMGPWRNLGGKKYSSPSQPFAQSINQSLSCDKDLRWLRWAGWLLWHGGTITGLAACVGVQKRWCGAHSAGYSISYA</sequence>
<protein>
    <submittedName>
        <fullName evidence="2">Uncharacterized protein</fullName>
    </submittedName>
</protein>
<proteinExistence type="predicted"/>
<evidence type="ECO:0000256" key="1">
    <source>
        <dbReference type="SAM" id="Phobius"/>
    </source>
</evidence>
<evidence type="ECO:0000313" key="2">
    <source>
        <dbReference type="EMBL" id="KAF2253571.1"/>
    </source>
</evidence>
<feature type="transmembrane region" description="Helical" evidence="1">
    <location>
        <begin position="39"/>
        <end position="61"/>
    </location>
</feature>
<dbReference type="Proteomes" id="UP000800094">
    <property type="component" value="Unassembled WGS sequence"/>
</dbReference>
<dbReference type="AlphaFoldDB" id="A0A6A6ISU5"/>
<reference evidence="2" key="1">
    <citation type="journal article" date="2020" name="Stud. Mycol.">
        <title>101 Dothideomycetes genomes: a test case for predicting lifestyles and emergence of pathogens.</title>
        <authorList>
            <person name="Haridas S."/>
            <person name="Albert R."/>
            <person name="Binder M."/>
            <person name="Bloem J."/>
            <person name="Labutti K."/>
            <person name="Salamov A."/>
            <person name="Andreopoulos B."/>
            <person name="Baker S."/>
            <person name="Barry K."/>
            <person name="Bills G."/>
            <person name="Bluhm B."/>
            <person name="Cannon C."/>
            <person name="Castanera R."/>
            <person name="Culley D."/>
            <person name="Daum C."/>
            <person name="Ezra D."/>
            <person name="Gonzalez J."/>
            <person name="Henrissat B."/>
            <person name="Kuo A."/>
            <person name="Liang C."/>
            <person name="Lipzen A."/>
            <person name="Lutzoni F."/>
            <person name="Magnuson J."/>
            <person name="Mondo S."/>
            <person name="Nolan M."/>
            <person name="Ohm R."/>
            <person name="Pangilinan J."/>
            <person name="Park H.-J."/>
            <person name="Ramirez L."/>
            <person name="Alfaro M."/>
            <person name="Sun H."/>
            <person name="Tritt A."/>
            <person name="Yoshinaga Y."/>
            <person name="Zwiers L.-H."/>
            <person name="Turgeon B."/>
            <person name="Goodwin S."/>
            <person name="Spatafora J."/>
            <person name="Crous P."/>
            <person name="Grigoriev I."/>
        </authorList>
    </citation>
    <scope>NUCLEOTIDE SEQUENCE</scope>
    <source>
        <strain evidence="2">CBS 122368</strain>
    </source>
</reference>
<dbReference type="RefSeq" id="XP_033688575.1">
    <property type="nucleotide sequence ID" value="XM_033820796.1"/>
</dbReference>
<dbReference type="GeneID" id="54574126"/>
<keyword evidence="1" id="KW-1133">Transmembrane helix</keyword>
<keyword evidence="3" id="KW-1185">Reference proteome</keyword>
<keyword evidence="1" id="KW-0472">Membrane</keyword>
<evidence type="ECO:0000313" key="3">
    <source>
        <dbReference type="Proteomes" id="UP000800094"/>
    </source>
</evidence>
<keyword evidence="1" id="KW-0812">Transmembrane</keyword>
<accession>A0A6A6ISU5</accession>
<organism evidence="2 3">
    <name type="scientific">Trematosphaeria pertusa</name>
    <dbReference type="NCBI Taxonomy" id="390896"/>
    <lineage>
        <taxon>Eukaryota</taxon>
        <taxon>Fungi</taxon>
        <taxon>Dikarya</taxon>
        <taxon>Ascomycota</taxon>
        <taxon>Pezizomycotina</taxon>
        <taxon>Dothideomycetes</taxon>
        <taxon>Pleosporomycetidae</taxon>
        <taxon>Pleosporales</taxon>
        <taxon>Massarineae</taxon>
        <taxon>Trematosphaeriaceae</taxon>
        <taxon>Trematosphaeria</taxon>
    </lineage>
</organism>
<dbReference type="EMBL" id="ML987191">
    <property type="protein sequence ID" value="KAF2253571.1"/>
    <property type="molecule type" value="Genomic_DNA"/>
</dbReference>